<dbReference type="PROSITE" id="PS51724">
    <property type="entry name" value="SPOR"/>
    <property type="match status" value="1"/>
</dbReference>
<protein>
    <recommendedName>
        <fullName evidence="4">Endolytic peptidoglycan transglycosylase RlpA</fullName>
        <ecNumber evidence="4">4.2.2.-</ecNumber>
    </recommendedName>
</protein>
<evidence type="ECO:0000313" key="9">
    <source>
        <dbReference type="EMBL" id="EXJ17233.1"/>
    </source>
</evidence>
<dbReference type="RefSeq" id="WP_052347609.1">
    <property type="nucleotide sequence ID" value="NZ_AONC01000001.1"/>
</dbReference>
<dbReference type="InterPro" id="IPR036680">
    <property type="entry name" value="SPOR-like_sf"/>
</dbReference>
<dbReference type="SUPFAM" id="SSF50685">
    <property type="entry name" value="Barwin-like endoglucanases"/>
    <property type="match status" value="1"/>
</dbReference>
<dbReference type="Pfam" id="PF05036">
    <property type="entry name" value="SPOR"/>
    <property type="match status" value="1"/>
</dbReference>
<dbReference type="Pfam" id="PF03330">
    <property type="entry name" value="DPBB_1"/>
    <property type="match status" value="1"/>
</dbReference>
<proteinExistence type="inferred from homology"/>
<dbReference type="GO" id="GO:0009279">
    <property type="term" value="C:cell outer membrane"/>
    <property type="evidence" value="ECO:0007669"/>
    <property type="project" value="TreeGrafter"/>
</dbReference>
<dbReference type="NCBIfam" id="TIGR00413">
    <property type="entry name" value="rlpA"/>
    <property type="match status" value="1"/>
</dbReference>
<dbReference type="InterPro" id="IPR012997">
    <property type="entry name" value="RplA"/>
</dbReference>
<evidence type="ECO:0000256" key="7">
    <source>
        <dbReference type="SAM" id="Phobius"/>
    </source>
</evidence>
<dbReference type="GO" id="GO:0071555">
    <property type="term" value="P:cell wall organization"/>
    <property type="evidence" value="ECO:0007669"/>
    <property type="project" value="UniProtKB-KW"/>
</dbReference>
<dbReference type="AlphaFoldDB" id="W9VCB3"/>
<dbReference type="SUPFAM" id="SSF110997">
    <property type="entry name" value="Sporulation related repeat"/>
    <property type="match status" value="1"/>
</dbReference>
<sequence>MRHDPTATPRRRQESNEIELGVRIAACLLCVGTLAGIGGCSSTGDLADGDEIPARIARIPDAVPKVEPLAASGNPSSYVVGGKRYYPIRNSRGHVERGLASWYGRPFHGRKTSSGEIYDMNAMTAAHKTLPLPTYARVTNMENGRSVVIRINDRGPFHGSRIIDLSYTAAVKLGVVKKGTAMVEVRAIDPRRPASDPGPFLAEQTPRSPRPAQRAATTLAAHATRTQRTRPMYLQIGAFGQLENAEKLRLRLGSQLGAEQVRVIDPQPEETPLYRVRIGPLASEQDADRVTRRLASLGLERPRRVSN</sequence>
<reference evidence="9 10" key="1">
    <citation type="submission" date="2012-11" db="EMBL/GenBank/DDBJ databases">
        <title>Genome assembly of Thiorhodococcus sp. AK35.</title>
        <authorList>
            <person name="Nupur N."/>
            <person name="Khatri I."/>
            <person name="Subramanian S."/>
            <person name="Pinnaka A."/>
        </authorList>
    </citation>
    <scope>NUCLEOTIDE SEQUENCE [LARGE SCALE GENOMIC DNA]</scope>
    <source>
        <strain evidence="9 10">AK35</strain>
    </source>
</reference>
<dbReference type="GO" id="GO:0008932">
    <property type="term" value="F:lytic endotransglycosylase activity"/>
    <property type="evidence" value="ECO:0007669"/>
    <property type="project" value="UniProtKB-UniRule"/>
</dbReference>
<dbReference type="EMBL" id="AONC01000001">
    <property type="protein sequence ID" value="EXJ17233.1"/>
    <property type="molecule type" value="Genomic_DNA"/>
</dbReference>
<gene>
    <name evidence="4" type="primary">rlpA</name>
    <name evidence="9" type="ORF">D779_0060</name>
</gene>
<dbReference type="PATRIC" id="fig|1249627.3.peg.59"/>
<feature type="domain" description="SPOR" evidence="8">
    <location>
        <begin position="226"/>
        <end position="306"/>
    </location>
</feature>
<keyword evidence="7" id="KW-0472">Membrane</keyword>
<keyword evidence="7" id="KW-0812">Transmembrane</keyword>
<dbReference type="PANTHER" id="PTHR34183">
    <property type="entry name" value="ENDOLYTIC PEPTIDOGLYCAN TRANSGLYCOSYLASE RLPA"/>
    <property type="match status" value="1"/>
</dbReference>
<dbReference type="OrthoDB" id="9779128at2"/>
<keyword evidence="1" id="KW-0732">Signal</keyword>
<evidence type="ECO:0000256" key="3">
    <source>
        <dbReference type="ARBA" id="ARBA00023316"/>
    </source>
</evidence>
<evidence type="ECO:0000259" key="8">
    <source>
        <dbReference type="PROSITE" id="PS51724"/>
    </source>
</evidence>
<comment type="similarity">
    <text evidence="4 5">Belongs to the RlpA family.</text>
</comment>
<dbReference type="InterPro" id="IPR009009">
    <property type="entry name" value="RlpA-like_DPBB"/>
</dbReference>
<evidence type="ECO:0000256" key="2">
    <source>
        <dbReference type="ARBA" id="ARBA00023239"/>
    </source>
</evidence>
<dbReference type="eggNOG" id="COG3087">
    <property type="taxonomic scope" value="Bacteria"/>
</dbReference>
<keyword evidence="7" id="KW-1133">Transmembrane helix</keyword>
<evidence type="ECO:0000256" key="4">
    <source>
        <dbReference type="HAMAP-Rule" id="MF_02071"/>
    </source>
</evidence>
<feature type="transmembrane region" description="Helical" evidence="7">
    <location>
        <begin position="20"/>
        <end position="38"/>
    </location>
</feature>
<evidence type="ECO:0000256" key="5">
    <source>
        <dbReference type="RuleBase" id="RU003495"/>
    </source>
</evidence>
<dbReference type="CDD" id="cd22268">
    <property type="entry name" value="DPBB_RlpA-like"/>
    <property type="match status" value="1"/>
</dbReference>
<dbReference type="Gene3D" id="3.30.70.1070">
    <property type="entry name" value="Sporulation related repeat"/>
    <property type="match status" value="1"/>
</dbReference>
<name>W9VCB3_9GAMM</name>
<comment type="caution">
    <text evidence="9">The sequence shown here is derived from an EMBL/GenBank/DDBJ whole genome shotgun (WGS) entry which is preliminary data.</text>
</comment>
<dbReference type="HAMAP" id="MF_02071">
    <property type="entry name" value="RlpA"/>
    <property type="match status" value="1"/>
</dbReference>
<dbReference type="EC" id="4.2.2.-" evidence="4"/>
<evidence type="ECO:0000313" key="10">
    <source>
        <dbReference type="Proteomes" id="UP000019460"/>
    </source>
</evidence>
<dbReference type="eggNOG" id="COG0797">
    <property type="taxonomic scope" value="Bacteria"/>
</dbReference>
<dbReference type="InterPro" id="IPR007730">
    <property type="entry name" value="SPOR-like_dom"/>
</dbReference>
<dbReference type="Gene3D" id="2.40.40.10">
    <property type="entry name" value="RlpA-like domain"/>
    <property type="match status" value="1"/>
</dbReference>
<dbReference type="InterPro" id="IPR036908">
    <property type="entry name" value="RlpA-like_sf"/>
</dbReference>
<keyword evidence="2 4" id="KW-0456">Lyase</keyword>
<dbReference type="STRING" id="1249627.D779_0060"/>
<dbReference type="GO" id="GO:0000270">
    <property type="term" value="P:peptidoglycan metabolic process"/>
    <property type="evidence" value="ECO:0007669"/>
    <property type="project" value="UniProtKB-UniRule"/>
</dbReference>
<dbReference type="InterPro" id="IPR034718">
    <property type="entry name" value="RlpA"/>
</dbReference>
<keyword evidence="3 4" id="KW-0961">Cell wall biogenesis/degradation</keyword>
<dbReference type="PANTHER" id="PTHR34183:SF1">
    <property type="entry name" value="ENDOLYTIC PEPTIDOGLYCAN TRANSGLYCOSYLASE RLPA"/>
    <property type="match status" value="1"/>
</dbReference>
<keyword evidence="9" id="KW-0449">Lipoprotein</keyword>
<dbReference type="GO" id="GO:0042834">
    <property type="term" value="F:peptidoglycan binding"/>
    <property type="evidence" value="ECO:0007669"/>
    <property type="project" value="InterPro"/>
</dbReference>
<feature type="region of interest" description="Disordered" evidence="6">
    <location>
        <begin position="190"/>
        <end position="215"/>
    </location>
</feature>
<keyword evidence="10" id="KW-1185">Reference proteome</keyword>
<dbReference type="FunFam" id="2.40.40.10:FF:000003">
    <property type="entry name" value="Endolytic peptidoglycan transglycosylase RlpA"/>
    <property type="match status" value="1"/>
</dbReference>
<dbReference type="Proteomes" id="UP000019460">
    <property type="component" value="Unassembled WGS sequence"/>
</dbReference>
<organism evidence="9 10">
    <name type="scientific">Imhoffiella purpurea</name>
    <dbReference type="NCBI Taxonomy" id="1249627"/>
    <lineage>
        <taxon>Bacteria</taxon>
        <taxon>Pseudomonadati</taxon>
        <taxon>Pseudomonadota</taxon>
        <taxon>Gammaproteobacteria</taxon>
        <taxon>Chromatiales</taxon>
        <taxon>Chromatiaceae</taxon>
        <taxon>Imhoffiella</taxon>
    </lineage>
</organism>
<evidence type="ECO:0000256" key="6">
    <source>
        <dbReference type="SAM" id="MobiDB-lite"/>
    </source>
</evidence>
<evidence type="ECO:0000256" key="1">
    <source>
        <dbReference type="ARBA" id="ARBA00022729"/>
    </source>
</evidence>
<accession>W9VCB3</accession>
<comment type="function">
    <text evidence="4">Lytic transglycosylase with a strong preference for naked glycan strands that lack stem peptides.</text>
</comment>